<evidence type="ECO:0000313" key="1">
    <source>
        <dbReference type="EMBL" id="MET3558899.1"/>
    </source>
</evidence>
<organism evidence="1 2">
    <name type="scientific">Streptococcus rupicaprae</name>
    <dbReference type="NCBI Taxonomy" id="759619"/>
    <lineage>
        <taxon>Bacteria</taxon>
        <taxon>Bacillati</taxon>
        <taxon>Bacillota</taxon>
        <taxon>Bacilli</taxon>
        <taxon>Lactobacillales</taxon>
        <taxon>Streptococcaceae</taxon>
        <taxon>Streptococcus</taxon>
    </lineage>
</organism>
<sequence length="35" mass="3864">MVPVSFVARLKSLRLEDHFPKTIISLGIAPLPVAF</sequence>
<evidence type="ECO:0000313" key="2">
    <source>
        <dbReference type="Proteomes" id="UP001549122"/>
    </source>
</evidence>
<comment type="caution">
    <text evidence="1">The sequence shown here is derived from an EMBL/GenBank/DDBJ whole genome shotgun (WGS) entry which is preliminary data.</text>
</comment>
<dbReference type="Proteomes" id="UP001549122">
    <property type="component" value="Unassembled WGS sequence"/>
</dbReference>
<reference evidence="1 2" key="1">
    <citation type="submission" date="2024-06" db="EMBL/GenBank/DDBJ databases">
        <title>Genomic Encyclopedia of Type Strains, Phase IV (KMG-IV): sequencing the most valuable type-strain genomes for metagenomic binning, comparative biology and taxonomic classification.</title>
        <authorList>
            <person name="Goeker M."/>
        </authorList>
    </citation>
    <scope>NUCLEOTIDE SEQUENCE [LARGE SCALE GENOMIC DNA]</scope>
    <source>
        <strain evidence="1 2">DSM 28303</strain>
    </source>
</reference>
<protein>
    <submittedName>
        <fullName evidence="1">Uncharacterized protein</fullName>
    </submittedName>
</protein>
<name>A0ABV2FJY6_9STRE</name>
<proteinExistence type="predicted"/>
<gene>
    <name evidence="1" type="ORF">ABID29_002027</name>
</gene>
<dbReference type="EMBL" id="JBEPLO010000026">
    <property type="protein sequence ID" value="MET3558899.1"/>
    <property type="molecule type" value="Genomic_DNA"/>
</dbReference>
<keyword evidence="2" id="KW-1185">Reference proteome</keyword>
<accession>A0ABV2FJY6</accession>